<dbReference type="PANTHER" id="PTHR22807:SF30">
    <property type="entry name" value="28S RRNA (CYTOSINE(4447)-C(5))-METHYLTRANSFERASE-RELATED"/>
    <property type="match status" value="1"/>
</dbReference>
<keyword evidence="5 7" id="KW-0949">S-adenosyl-L-methionine</keyword>
<dbReference type="GO" id="GO:0001510">
    <property type="term" value="P:RNA methylation"/>
    <property type="evidence" value="ECO:0007669"/>
    <property type="project" value="InterPro"/>
</dbReference>
<reference evidence="10 11" key="1">
    <citation type="journal article" date="2015" name="Genome Announc.">
        <title>Expanding the biotechnology potential of lactobacilli through comparative genomics of 213 strains and associated genera.</title>
        <authorList>
            <person name="Sun Z."/>
            <person name="Harris H.M."/>
            <person name="McCann A."/>
            <person name="Guo C."/>
            <person name="Argimon S."/>
            <person name="Zhang W."/>
            <person name="Yang X."/>
            <person name="Jeffery I.B."/>
            <person name="Cooney J.C."/>
            <person name="Kagawa T.F."/>
            <person name="Liu W."/>
            <person name="Song Y."/>
            <person name="Salvetti E."/>
            <person name="Wrobel A."/>
            <person name="Rasinkangas P."/>
            <person name="Parkhill J."/>
            <person name="Rea M.C."/>
            <person name="O'Sullivan O."/>
            <person name="Ritari J."/>
            <person name="Douillard F.P."/>
            <person name="Paul Ross R."/>
            <person name="Yang R."/>
            <person name="Briner A.E."/>
            <person name="Felis G.E."/>
            <person name="de Vos W.M."/>
            <person name="Barrangou R."/>
            <person name="Klaenhammer T.R."/>
            <person name="Caufield P.W."/>
            <person name="Cui Y."/>
            <person name="Zhang H."/>
            <person name="O'Toole P.W."/>
        </authorList>
    </citation>
    <scope>NUCLEOTIDE SEQUENCE [LARGE SCALE GENOMIC DNA]</scope>
    <source>
        <strain evidence="10 11">DSM 16230</strain>
    </source>
</reference>
<evidence type="ECO:0000256" key="4">
    <source>
        <dbReference type="ARBA" id="ARBA00022679"/>
    </source>
</evidence>
<evidence type="ECO:0000256" key="3">
    <source>
        <dbReference type="ARBA" id="ARBA00022603"/>
    </source>
</evidence>
<dbReference type="Pfam" id="PF17125">
    <property type="entry name" value="Methyltr_RsmF_N"/>
    <property type="match status" value="1"/>
</dbReference>
<evidence type="ECO:0000256" key="7">
    <source>
        <dbReference type="PROSITE-ProRule" id="PRU01023"/>
    </source>
</evidence>
<dbReference type="AlphaFoldDB" id="A0A0R1V419"/>
<keyword evidence="4 7" id="KW-0808">Transferase</keyword>
<feature type="region of interest" description="Disordered" evidence="8">
    <location>
        <begin position="297"/>
        <end position="319"/>
    </location>
</feature>
<dbReference type="PRINTS" id="PR02008">
    <property type="entry name" value="RCMTFAMILY"/>
</dbReference>
<dbReference type="RefSeq" id="WP_056960949.1">
    <property type="nucleotide sequence ID" value="NZ_AZFQ01000044.1"/>
</dbReference>
<dbReference type="Gene3D" id="2.30.130.60">
    <property type="match status" value="1"/>
</dbReference>
<proteinExistence type="inferred from homology"/>
<dbReference type="Proteomes" id="UP000051166">
    <property type="component" value="Unassembled WGS sequence"/>
</dbReference>
<dbReference type="InterPro" id="IPR018314">
    <property type="entry name" value="RsmB/NOL1/NOP2-like_CS"/>
</dbReference>
<accession>A0A0R1V419</accession>
<dbReference type="PATRIC" id="fig|1423801.4.peg.982"/>
<dbReference type="Pfam" id="PF01189">
    <property type="entry name" value="Methyltr_RsmB-F"/>
    <property type="match status" value="1"/>
</dbReference>
<dbReference type="PANTHER" id="PTHR22807">
    <property type="entry name" value="NOP2 YEAST -RELATED NOL1/NOP2/FMU SUN DOMAIN-CONTAINING"/>
    <property type="match status" value="1"/>
</dbReference>
<dbReference type="GeneID" id="98308326"/>
<dbReference type="PROSITE" id="PS51686">
    <property type="entry name" value="SAM_MT_RSMB_NOP"/>
    <property type="match status" value="1"/>
</dbReference>
<dbReference type="Gene3D" id="3.40.50.150">
    <property type="entry name" value="Vaccinia Virus protein VP39"/>
    <property type="match status" value="1"/>
</dbReference>
<feature type="binding site" evidence="7">
    <location>
        <position position="154"/>
    </location>
    <ligand>
        <name>S-adenosyl-L-methionine</name>
        <dbReference type="ChEBI" id="CHEBI:59789"/>
    </ligand>
</feature>
<dbReference type="EMBL" id="AZFQ01000044">
    <property type="protein sequence ID" value="KRL98008.1"/>
    <property type="molecule type" value="Genomic_DNA"/>
</dbReference>
<dbReference type="InterPro" id="IPR001678">
    <property type="entry name" value="MeTrfase_RsmB-F_NOP2_dom"/>
</dbReference>
<gene>
    <name evidence="10" type="ORF">FD50_GL000967</name>
</gene>
<evidence type="ECO:0000256" key="1">
    <source>
        <dbReference type="ARBA" id="ARBA00007494"/>
    </source>
</evidence>
<dbReference type="STRING" id="1423801.FD50_GL000967"/>
<dbReference type="Gene3D" id="3.30.70.1170">
    <property type="entry name" value="Sun protein, domain 3"/>
    <property type="match status" value="1"/>
</dbReference>
<feature type="binding site" evidence="7">
    <location>
        <begin position="103"/>
        <end position="109"/>
    </location>
    <ligand>
        <name>S-adenosyl-L-methionine</name>
        <dbReference type="ChEBI" id="CHEBI:59789"/>
    </ligand>
</feature>
<dbReference type="SUPFAM" id="SSF53335">
    <property type="entry name" value="S-adenosyl-L-methionine-dependent methyltransferases"/>
    <property type="match status" value="1"/>
</dbReference>
<dbReference type="PROSITE" id="PS01153">
    <property type="entry name" value="NOL1_NOP2_SUN"/>
    <property type="match status" value="1"/>
</dbReference>
<sequence>MQLPAEFVTKYQEILGQEAPAFFASLSQQPLKGFRLNPLKEDEKKVAYSLAEPVPYVATGFYGAVSGHSLEHQTGYVYSQEPSAMYVGEVADVSPGEVVLDLCAAPGGKSTQIAAKLNGAGLLVSNEINHKRATILAQNLERIGAANVLILNEDPATLAHTFPGYFDKILVDAPCSGEGMFRKDPTAIKYWHKDYPAQCAARQKEILREALKMLKPGGQLIYSTCTFAPEEDEQIVAWLLTEYPELSCLPIKKWKGMDAGRPELADGNRSLENTIRLFPHHFQGEGHFIAKLKDQRPAPTIQKQSGKKNKKRRGKGKQPELFRHLNAEEQELWTTFAGQMFKEEVFLIQGLRCLGNKLYWYPEEWPDISTLKFIRPGLQLGTFKKKRFEPAYSLVLYLPPSICLRKIAISVEEWKKFVAGNTLTLLQDKQENGWYLLTCEGKSFSFGKLVNGTLKNFFPKGLRFKP</sequence>
<dbReference type="Pfam" id="PF13636">
    <property type="entry name" value="Methyltranf_PUA"/>
    <property type="match status" value="1"/>
</dbReference>
<evidence type="ECO:0000256" key="6">
    <source>
        <dbReference type="ARBA" id="ARBA00022884"/>
    </source>
</evidence>
<dbReference type="InterPro" id="IPR031340">
    <property type="entry name" value="RsmF_methylt_CI"/>
</dbReference>
<dbReference type="InterPro" id="IPR049560">
    <property type="entry name" value="MeTrfase_RsmB-F_NOP2_cat"/>
</dbReference>
<evidence type="ECO:0000256" key="8">
    <source>
        <dbReference type="SAM" id="MobiDB-lite"/>
    </source>
</evidence>
<feature type="active site" description="Nucleophile" evidence="7">
    <location>
        <position position="225"/>
    </location>
</feature>
<dbReference type="InterPro" id="IPR023267">
    <property type="entry name" value="RCMT"/>
</dbReference>
<dbReference type="InterPro" id="IPR027391">
    <property type="entry name" value="Nol1_Nop2_Fmu_2"/>
</dbReference>
<dbReference type="CDD" id="cd02440">
    <property type="entry name" value="AdoMet_MTases"/>
    <property type="match status" value="1"/>
</dbReference>
<dbReference type="InterPro" id="IPR029063">
    <property type="entry name" value="SAM-dependent_MTases_sf"/>
</dbReference>
<dbReference type="Pfam" id="PF17126">
    <property type="entry name" value="RsmF_methylt_CI"/>
    <property type="match status" value="1"/>
</dbReference>
<protein>
    <submittedName>
        <fullName evidence="10">23S rRNA m(5)C methyltransferase</fullName>
    </submittedName>
</protein>
<feature type="compositionally biased region" description="Basic residues" evidence="8">
    <location>
        <begin position="305"/>
        <end position="316"/>
    </location>
</feature>
<comment type="caution">
    <text evidence="10">The sequence shown here is derived from an EMBL/GenBank/DDBJ whole genome shotgun (WGS) entry which is preliminary data.</text>
</comment>
<dbReference type="CDD" id="cd21147">
    <property type="entry name" value="RsmF_methylt_CTD1"/>
    <property type="match status" value="1"/>
</dbReference>
<keyword evidence="6 7" id="KW-0694">RNA-binding</keyword>
<dbReference type="OrthoDB" id="9810297at2"/>
<name>A0A0R1V419_9LACO</name>
<comment type="similarity">
    <text evidence="1 7">Belongs to the class I-like SAM-binding methyltransferase superfamily. RsmB/NOP family.</text>
</comment>
<keyword evidence="2" id="KW-0963">Cytoplasm</keyword>
<keyword evidence="11" id="KW-1185">Reference proteome</keyword>
<feature type="domain" description="SAM-dependent MTase RsmB/NOP-type" evidence="9">
    <location>
        <begin position="1"/>
        <end position="295"/>
    </location>
</feature>
<evidence type="ECO:0000313" key="11">
    <source>
        <dbReference type="Proteomes" id="UP000051166"/>
    </source>
</evidence>
<feature type="binding site" evidence="7">
    <location>
        <position position="127"/>
    </location>
    <ligand>
        <name>S-adenosyl-L-methionine</name>
        <dbReference type="ChEBI" id="CHEBI:59789"/>
    </ligand>
</feature>
<dbReference type="GO" id="GO:0003723">
    <property type="term" value="F:RNA binding"/>
    <property type="evidence" value="ECO:0007669"/>
    <property type="project" value="UniProtKB-UniRule"/>
</dbReference>
<evidence type="ECO:0000259" key="9">
    <source>
        <dbReference type="PROSITE" id="PS51686"/>
    </source>
</evidence>
<dbReference type="InterPro" id="IPR031341">
    <property type="entry name" value="Methyltr_RsmF_N"/>
</dbReference>
<organism evidence="10 11">
    <name type="scientific">Liquorilactobacillus satsumensis DSM 16230 = JCM 12392</name>
    <dbReference type="NCBI Taxonomy" id="1423801"/>
    <lineage>
        <taxon>Bacteria</taxon>
        <taxon>Bacillati</taxon>
        <taxon>Bacillota</taxon>
        <taxon>Bacilli</taxon>
        <taxon>Lactobacillales</taxon>
        <taxon>Lactobacillaceae</taxon>
        <taxon>Liquorilactobacillus</taxon>
    </lineage>
</organism>
<evidence type="ECO:0000256" key="5">
    <source>
        <dbReference type="ARBA" id="ARBA00022691"/>
    </source>
</evidence>
<dbReference type="GO" id="GO:0008173">
    <property type="term" value="F:RNA methyltransferase activity"/>
    <property type="evidence" value="ECO:0007669"/>
    <property type="project" value="InterPro"/>
</dbReference>
<evidence type="ECO:0000313" key="10">
    <source>
        <dbReference type="EMBL" id="KRL98008.1"/>
    </source>
</evidence>
<evidence type="ECO:0000256" key="2">
    <source>
        <dbReference type="ARBA" id="ARBA00022490"/>
    </source>
</evidence>
<keyword evidence="3 7" id="KW-0489">Methyltransferase</keyword>
<feature type="binding site" evidence="7">
    <location>
        <position position="172"/>
    </location>
    <ligand>
        <name>S-adenosyl-L-methionine</name>
        <dbReference type="ChEBI" id="CHEBI:59789"/>
    </ligand>
</feature>